<accession>A0ABU8XNI0</accession>
<gene>
    <name evidence="1" type="ORF">U1T56_06265</name>
</gene>
<reference evidence="1 2" key="1">
    <citation type="submission" date="2024-01" db="EMBL/GenBank/DDBJ databases">
        <title>Multi-omics insights into the function and evolution of sodium benzoate biodegradation pathways in Benzoatithermus flavus gen. nov., sp. nov. from hot spring.</title>
        <authorList>
            <person name="Hu C.-J."/>
            <person name="Li W.-J."/>
        </authorList>
    </citation>
    <scope>NUCLEOTIDE SEQUENCE [LARGE SCALE GENOMIC DNA]</scope>
    <source>
        <strain evidence="1 2">SYSU G07066</strain>
    </source>
</reference>
<dbReference type="RefSeq" id="WP_418158586.1">
    <property type="nucleotide sequence ID" value="NZ_JBBLZC010000004.1"/>
</dbReference>
<dbReference type="Gene3D" id="3.60.60.10">
    <property type="entry name" value="Penicillin V Acylase, Chain A"/>
    <property type="match status" value="1"/>
</dbReference>
<organism evidence="1 2">
    <name type="scientific">Benzoatithermus flavus</name>
    <dbReference type="NCBI Taxonomy" id="3108223"/>
    <lineage>
        <taxon>Bacteria</taxon>
        <taxon>Pseudomonadati</taxon>
        <taxon>Pseudomonadota</taxon>
        <taxon>Alphaproteobacteria</taxon>
        <taxon>Geminicoccales</taxon>
        <taxon>Geminicoccaceae</taxon>
        <taxon>Benzoatithermus</taxon>
    </lineage>
</organism>
<protein>
    <submittedName>
        <fullName evidence="1">NRDE family protein</fullName>
    </submittedName>
</protein>
<proteinExistence type="predicted"/>
<evidence type="ECO:0000313" key="2">
    <source>
        <dbReference type="Proteomes" id="UP001375743"/>
    </source>
</evidence>
<dbReference type="Pfam" id="PF05742">
    <property type="entry name" value="TANGO2"/>
    <property type="match status" value="1"/>
</dbReference>
<keyword evidence="2" id="KW-1185">Reference proteome</keyword>
<dbReference type="Proteomes" id="UP001375743">
    <property type="component" value="Unassembled WGS sequence"/>
</dbReference>
<dbReference type="PANTHER" id="PTHR17985:SF8">
    <property type="entry name" value="TRANSPORT AND GOLGI ORGANIZATION PROTEIN 2 HOMOLOG"/>
    <property type="match status" value="1"/>
</dbReference>
<sequence length="246" mass="26652">MCTLVLLRRPAAAWPLLLAANRDELASRPSRPPGRHWEDRPHVRGGLDLEAGGTWLGVNDDGIVAAVLNRRGTLGPEPGKRSRGELVLEALDHAEAYHAADALRALDPAAYRPFNLIVADAVDAFWLRHAGTGAIEMRPIPEGLHMIEAGELDDPASPRIARFLPQFRFVPTPDPAARDWASWQALLAERASPTGEPRDAMCIVTEGPYGTVSSTLLALPRYASEPVIWLHAEGRPGEAVFAPVPA</sequence>
<dbReference type="PANTHER" id="PTHR17985">
    <property type="entry name" value="SER/THR-RICH PROTEIN T10 IN DGCR REGION"/>
    <property type="match status" value="1"/>
</dbReference>
<dbReference type="EMBL" id="JBBLZC010000004">
    <property type="protein sequence ID" value="MEK0082746.1"/>
    <property type="molecule type" value="Genomic_DNA"/>
</dbReference>
<evidence type="ECO:0000313" key="1">
    <source>
        <dbReference type="EMBL" id="MEK0082746.1"/>
    </source>
</evidence>
<dbReference type="InterPro" id="IPR008551">
    <property type="entry name" value="TANGO2"/>
</dbReference>
<name>A0ABU8XNI0_9PROT</name>
<comment type="caution">
    <text evidence="1">The sequence shown here is derived from an EMBL/GenBank/DDBJ whole genome shotgun (WGS) entry which is preliminary data.</text>
</comment>